<evidence type="ECO:0000256" key="2">
    <source>
        <dbReference type="SAM" id="Phobius"/>
    </source>
</evidence>
<keyword evidence="7" id="KW-1185">Reference proteome</keyword>
<keyword evidence="2" id="KW-0812">Transmembrane</keyword>
<dbReference type="AlphaFoldDB" id="A0A410WUH3"/>
<organism evidence="5 6">
    <name type="scientific">Paenibacillus chitinolyticus</name>
    <dbReference type="NCBI Taxonomy" id="79263"/>
    <lineage>
        <taxon>Bacteria</taxon>
        <taxon>Bacillati</taxon>
        <taxon>Bacillota</taxon>
        <taxon>Bacilli</taxon>
        <taxon>Bacillales</taxon>
        <taxon>Paenibacillaceae</taxon>
        <taxon>Paenibacillus</taxon>
    </lineage>
</organism>
<protein>
    <submittedName>
        <fullName evidence="5">DedA family protein</fullName>
    </submittedName>
</protein>
<accession>A0A410WUH3</accession>
<feature type="domain" description="VTT" evidence="3">
    <location>
        <begin position="30"/>
        <end position="157"/>
    </location>
</feature>
<reference evidence="5 6" key="1">
    <citation type="submission" date="2018-01" db="EMBL/GenBank/DDBJ databases">
        <title>The whole genome sequencing and assembly of Paenibacillus chitinolyticus KCCM 41400 strain.</title>
        <authorList>
            <person name="Kim J.-Y."/>
            <person name="Park M.-K."/>
            <person name="Lee Y.-J."/>
            <person name="Yi H."/>
            <person name="Bahn Y.-S."/>
            <person name="Kim J.F."/>
            <person name="Lee D.-W."/>
        </authorList>
    </citation>
    <scope>NUCLEOTIDE SEQUENCE [LARGE SCALE GENOMIC DNA]</scope>
    <source>
        <strain evidence="5 6">KCCM 41400</strain>
    </source>
</reference>
<dbReference type="RefSeq" id="WP_042230812.1">
    <property type="nucleotide sequence ID" value="NZ_CP026520.1"/>
</dbReference>
<feature type="transmembrane region" description="Helical" evidence="2">
    <location>
        <begin position="51"/>
        <end position="73"/>
    </location>
</feature>
<evidence type="ECO:0000313" key="5">
    <source>
        <dbReference type="EMBL" id="QAV18035.1"/>
    </source>
</evidence>
<dbReference type="GO" id="GO:0005886">
    <property type="term" value="C:plasma membrane"/>
    <property type="evidence" value="ECO:0007669"/>
    <property type="project" value="TreeGrafter"/>
</dbReference>
<dbReference type="Proteomes" id="UP000288943">
    <property type="component" value="Chromosome"/>
</dbReference>
<evidence type="ECO:0000259" key="3">
    <source>
        <dbReference type="Pfam" id="PF09335"/>
    </source>
</evidence>
<feature type="transmembrane region" description="Helical" evidence="2">
    <location>
        <begin position="172"/>
        <end position="195"/>
    </location>
</feature>
<evidence type="ECO:0000313" key="6">
    <source>
        <dbReference type="Proteomes" id="UP000288943"/>
    </source>
</evidence>
<name>A0A410WUH3_9BACL</name>
<dbReference type="GeneID" id="95375196"/>
<dbReference type="Pfam" id="PF09335">
    <property type="entry name" value="VTT_dom"/>
    <property type="match status" value="1"/>
</dbReference>
<keyword evidence="2" id="KW-0472">Membrane</keyword>
<feature type="transmembrane region" description="Helical" evidence="2">
    <location>
        <begin position="12"/>
        <end position="31"/>
    </location>
</feature>
<dbReference type="EMBL" id="CP026520">
    <property type="protein sequence ID" value="QAV18035.1"/>
    <property type="molecule type" value="Genomic_DNA"/>
</dbReference>
<dbReference type="InterPro" id="IPR032816">
    <property type="entry name" value="VTT_dom"/>
</dbReference>
<reference evidence="4 7" key="2">
    <citation type="submission" date="2022-05" db="EMBL/GenBank/DDBJ databases">
        <title>Genome Sequencing of Bee-Associated Microbes.</title>
        <authorList>
            <person name="Dunlap C."/>
        </authorList>
    </citation>
    <scope>NUCLEOTIDE SEQUENCE [LARGE SCALE GENOMIC DNA]</scope>
    <source>
        <strain evidence="4 7">NRRL B-23120</strain>
    </source>
</reference>
<dbReference type="KEGG" id="pchi:PC41400_10295"/>
<dbReference type="Proteomes" id="UP001527202">
    <property type="component" value="Unassembled WGS sequence"/>
</dbReference>
<evidence type="ECO:0000313" key="4">
    <source>
        <dbReference type="EMBL" id="MCY9595175.1"/>
    </source>
</evidence>
<dbReference type="OrthoDB" id="9782291at2"/>
<gene>
    <name evidence="4" type="ORF">M5X16_05205</name>
    <name evidence="5" type="ORF">PC41400_10295</name>
</gene>
<sequence length="203" mass="22784">MKETIFELISNYGYTALYALLAAGIVGLPIPDETLMTFVGSLTMDTGPLNFTHSLIVSYLGTMTGMLISYTVGLRLGKPFLYKIGKWVRVKQERITRTELWFQKYGMWAVFFGYFVPGLRHFTCYLAGVSGISLWRYLLFAGSGALLWCCTFLSLGHFIGANFEAVLKGFHTYLGICLMGLAVAAAVGFLIYYLVRRKRKKNS</sequence>
<keyword evidence="2" id="KW-1133">Transmembrane helix</keyword>
<dbReference type="EMBL" id="JAMDMJ010000004">
    <property type="protein sequence ID" value="MCY9595175.1"/>
    <property type="molecule type" value="Genomic_DNA"/>
</dbReference>
<dbReference type="InterPro" id="IPR051311">
    <property type="entry name" value="DedA_domain"/>
</dbReference>
<proteinExistence type="inferred from homology"/>
<evidence type="ECO:0000313" key="7">
    <source>
        <dbReference type="Proteomes" id="UP001527202"/>
    </source>
</evidence>
<comment type="similarity">
    <text evidence="1">Belongs to the DedA family.</text>
</comment>
<feature type="transmembrane region" description="Helical" evidence="2">
    <location>
        <begin position="137"/>
        <end position="160"/>
    </location>
</feature>
<evidence type="ECO:0000256" key="1">
    <source>
        <dbReference type="ARBA" id="ARBA00010792"/>
    </source>
</evidence>
<dbReference type="PANTHER" id="PTHR42709:SF9">
    <property type="entry name" value="ALKALINE PHOSPHATASE LIKE PROTEIN"/>
    <property type="match status" value="1"/>
</dbReference>
<dbReference type="PANTHER" id="PTHR42709">
    <property type="entry name" value="ALKALINE PHOSPHATASE LIKE PROTEIN"/>
    <property type="match status" value="1"/>
</dbReference>